<evidence type="ECO:0000256" key="1">
    <source>
        <dbReference type="ARBA" id="ARBA00004434"/>
    </source>
</evidence>
<accession>A0A2U3X6G3</accession>
<evidence type="ECO:0000256" key="12">
    <source>
        <dbReference type="ARBA" id="ARBA00023128"/>
    </source>
</evidence>
<dbReference type="AlphaFoldDB" id="A0A2U3X6G3"/>
<protein>
    <recommendedName>
        <fullName evidence="18">ATP synthase F(0) complex subunit f, mitochondrial</fullName>
    </recommendedName>
    <alternativeName>
        <fullName evidence="15">ATP synthase membrane subunit f</fullName>
    </alternativeName>
</protein>
<dbReference type="GO" id="GO:0046933">
    <property type="term" value="F:proton-transporting ATP synthase activity, rotational mechanism"/>
    <property type="evidence" value="ECO:0007669"/>
    <property type="project" value="TreeGrafter"/>
</dbReference>
<organism evidence="19 20">
    <name type="scientific">Leptonychotes weddellii</name>
    <name type="common">Weddell seal</name>
    <name type="synonym">Otaria weddellii</name>
    <dbReference type="NCBI Taxonomy" id="9713"/>
    <lineage>
        <taxon>Eukaryota</taxon>
        <taxon>Metazoa</taxon>
        <taxon>Chordata</taxon>
        <taxon>Craniata</taxon>
        <taxon>Vertebrata</taxon>
        <taxon>Euteleostomi</taxon>
        <taxon>Mammalia</taxon>
        <taxon>Eutheria</taxon>
        <taxon>Laurasiatheria</taxon>
        <taxon>Carnivora</taxon>
        <taxon>Caniformia</taxon>
        <taxon>Pinnipedia</taxon>
        <taxon>Phocidae</taxon>
        <taxon>Monachinae</taxon>
        <taxon>Lobodontini</taxon>
        <taxon>Leptonychotes</taxon>
    </lineage>
</organism>
<dbReference type="GO" id="GO:0045259">
    <property type="term" value="C:proton-transporting ATP synthase complex"/>
    <property type="evidence" value="ECO:0007669"/>
    <property type="project" value="UniProtKB-KW"/>
</dbReference>
<comment type="function">
    <text evidence="16">Subunit f, of the mitochondrial membrane ATP synthase complex (F(1)F(0) ATP synthase or Complex V) that produces ATP from ADP in the presence of a proton gradient across the membrane which is generated by electron transport complexes of the respiratory chain. ATP synthase complex consist of a soluble F(1) head domain - the catalytic core - and a membrane F(1) domain - the membrane proton channel. These two domains are linked by a central stalk rotating inside the F(1) region and a stationary peripheral stalk. During catalysis, ATP synthesis in the catalytic domain of F(1) is coupled via a rotary mechanism of the central stalk subunits to proton translocation. In vivo, can only synthesize ATP although its ATP hydrolase activity can be activated artificially in vitro. Part of the complex F(0) domain.</text>
</comment>
<evidence type="ECO:0000256" key="5">
    <source>
        <dbReference type="ARBA" id="ARBA00022553"/>
    </source>
</evidence>
<proteinExistence type="inferred from homology"/>
<evidence type="ECO:0000256" key="8">
    <source>
        <dbReference type="ARBA" id="ARBA00022792"/>
    </source>
</evidence>
<evidence type="ECO:0000256" key="11">
    <source>
        <dbReference type="ARBA" id="ARBA00023065"/>
    </source>
</evidence>
<gene>
    <name evidence="20" type="primary">LOC102740727</name>
</gene>
<keyword evidence="12" id="KW-0496">Mitochondrion</keyword>
<evidence type="ECO:0000256" key="14">
    <source>
        <dbReference type="ARBA" id="ARBA00023310"/>
    </source>
</evidence>
<keyword evidence="11" id="KW-0406">Ion transport</keyword>
<evidence type="ECO:0000256" key="15">
    <source>
        <dbReference type="ARBA" id="ARBA00032201"/>
    </source>
</evidence>
<evidence type="ECO:0000256" key="13">
    <source>
        <dbReference type="ARBA" id="ARBA00023136"/>
    </source>
</evidence>
<comment type="similarity">
    <text evidence="2">Belongs to the ATPase F chain family.</text>
</comment>
<evidence type="ECO:0000256" key="18">
    <source>
        <dbReference type="ARBA" id="ARBA00070733"/>
    </source>
</evidence>
<dbReference type="RefSeq" id="XP_006727051.1">
    <property type="nucleotide sequence ID" value="XM_006726988.2"/>
</dbReference>
<keyword evidence="8" id="KW-0999">Mitochondrion inner membrane</keyword>
<reference evidence="20" key="1">
    <citation type="submission" date="2025-08" db="UniProtKB">
        <authorList>
            <consortium name="RefSeq"/>
        </authorList>
    </citation>
    <scope>IDENTIFICATION</scope>
    <source>
        <tissue evidence="20">Liver</tissue>
    </source>
</reference>
<evidence type="ECO:0000256" key="17">
    <source>
        <dbReference type="ARBA" id="ARBA00064647"/>
    </source>
</evidence>
<evidence type="ECO:0000256" key="6">
    <source>
        <dbReference type="ARBA" id="ARBA00022692"/>
    </source>
</evidence>
<evidence type="ECO:0000256" key="10">
    <source>
        <dbReference type="ARBA" id="ARBA00022990"/>
    </source>
</evidence>
<keyword evidence="4" id="KW-0138">CF(0)</keyword>
<dbReference type="PANTHER" id="PTHR13080">
    <property type="entry name" value="ATP SYNTHASE F CHAIN, MITOCHONDRIAL-RELATED"/>
    <property type="match status" value="1"/>
</dbReference>
<evidence type="ECO:0000256" key="7">
    <source>
        <dbReference type="ARBA" id="ARBA00022781"/>
    </source>
</evidence>
<dbReference type="GeneID" id="102740727"/>
<evidence type="ECO:0000313" key="19">
    <source>
        <dbReference type="Proteomes" id="UP000245341"/>
    </source>
</evidence>
<keyword evidence="19" id="KW-1185">Reference proteome</keyword>
<comment type="subcellular location">
    <subcellularLocation>
        <location evidence="1">Mitochondrion inner membrane</location>
        <topology evidence="1">Single-pass membrane protein</topology>
    </subcellularLocation>
</comment>
<keyword evidence="3" id="KW-0813">Transport</keyword>
<evidence type="ECO:0000256" key="2">
    <source>
        <dbReference type="ARBA" id="ARBA00005895"/>
    </source>
</evidence>
<evidence type="ECO:0000256" key="16">
    <source>
        <dbReference type="ARBA" id="ARBA00054012"/>
    </source>
</evidence>
<keyword evidence="7" id="KW-0375">Hydrogen ion transport</keyword>
<keyword evidence="5" id="KW-0597">Phosphoprotein</keyword>
<dbReference type="GO" id="GO:0005743">
    <property type="term" value="C:mitochondrial inner membrane"/>
    <property type="evidence" value="ECO:0007669"/>
    <property type="project" value="UniProtKB-SubCell"/>
</dbReference>
<name>A0A2U3X6G3_LEPWE</name>
<evidence type="ECO:0000256" key="4">
    <source>
        <dbReference type="ARBA" id="ARBA00022547"/>
    </source>
</evidence>
<dbReference type="PANTHER" id="PTHR13080:SF16">
    <property type="entry name" value="ATP SYNTHASE SUBUNIT F, MITOCHONDRIAL"/>
    <property type="match status" value="1"/>
</dbReference>
<dbReference type="Pfam" id="PF10206">
    <property type="entry name" value="WRW"/>
    <property type="match status" value="1"/>
</dbReference>
<dbReference type="Proteomes" id="UP000245341">
    <property type="component" value="Unplaced"/>
</dbReference>
<evidence type="ECO:0000313" key="20">
    <source>
        <dbReference type="RefSeq" id="XP_006727051.1"/>
    </source>
</evidence>
<keyword evidence="10" id="KW-0007">Acetylation</keyword>
<keyword evidence="14" id="KW-0066">ATP synthesis</keyword>
<comment type="subunit">
    <text evidence="17">Component of the ATP synthase complex composed at least of ATP5F1A/subunit alpha, ATP5F1B/subunit beta, ATP5MC1/subunit c (homooctomer), MT-ATP6/subunit a, MT-ATP8/subunit 8, ATP5ME/subunit e, ATP5MF/subunit f, ATP5MG/subunit g, ATP5MK/subunit k, ATP5MJ/subunit j, ATP5F1C/subunit gamma, ATP5F1D/subunit delta, ATP5F1E/subunit epsilon, ATP5PF/subunit F6, ATP5PB/subunit b, ATP5PD/subunit d, ATP5PO/subunit OSCP. ATP synthase complex consists of a soluble F(1) head domain (subunits alpha(3) and beta(3)) - the catalytic core - and a membrane F(0) domain - the membrane proton channel (subunits c, a, 8, e, f, g, k and j). These two domains are linked by a central stalk (subunits gamma, delta, and epsilon) rotating inside the F1 region and a stationary peripheral stalk (subunits F6, b, d, and OSCP).</text>
</comment>
<dbReference type="InterPro" id="IPR019344">
    <property type="entry name" value="F1F0-ATPsyn_F_prd"/>
</dbReference>
<dbReference type="GO" id="GO:0042776">
    <property type="term" value="P:proton motive force-driven mitochondrial ATP synthesis"/>
    <property type="evidence" value="ECO:0007669"/>
    <property type="project" value="TreeGrafter"/>
</dbReference>
<dbReference type="OrthoDB" id="8921675at2759"/>
<keyword evidence="13" id="KW-0472">Membrane</keyword>
<keyword evidence="6" id="KW-0812">Transmembrane</keyword>
<evidence type="ECO:0000256" key="3">
    <source>
        <dbReference type="ARBA" id="ARBA00022448"/>
    </source>
</evidence>
<sequence length="49" mass="5815">MASVIQVKEKKLMDVQLGELPSWILMWDFTPKSIAGAFQREHEQLRKYH</sequence>
<keyword evidence="9" id="KW-1133">Transmembrane helix</keyword>
<evidence type="ECO:0000256" key="9">
    <source>
        <dbReference type="ARBA" id="ARBA00022989"/>
    </source>
</evidence>